<dbReference type="Proteomes" id="UP000263642">
    <property type="component" value="Unassembled WGS sequence"/>
</dbReference>
<dbReference type="PANTHER" id="PTHR43064">
    <property type="entry name" value="PHOSPHORIBOSYLAMINOIMIDAZOLE CARBOXYLASE-RELATED"/>
    <property type="match status" value="1"/>
</dbReference>
<dbReference type="GO" id="GO:0006189">
    <property type="term" value="P:'de novo' IMP biosynthetic process"/>
    <property type="evidence" value="ECO:0007669"/>
    <property type="project" value="InterPro"/>
</dbReference>
<dbReference type="SUPFAM" id="SSF52255">
    <property type="entry name" value="N5-CAIR mutase (phosphoribosylaminoimidazole carboxylase, PurE)"/>
    <property type="match status" value="1"/>
</dbReference>
<evidence type="ECO:0000313" key="3">
    <source>
        <dbReference type="Proteomes" id="UP000263642"/>
    </source>
</evidence>
<dbReference type="Pfam" id="PF00731">
    <property type="entry name" value="AIRC"/>
    <property type="match status" value="1"/>
</dbReference>
<dbReference type="NCBIfam" id="NF033503">
    <property type="entry name" value="LarB"/>
    <property type="match status" value="1"/>
</dbReference>
<dbReference type="PANTHER" id="PTHR43064:SF1">
    <property type="entry name" value="SLL1489 PROTEIN"/>
    <property type="match status" value="1"/>
</dbReference>
<feature type="domain" description="PurE" evidence="1">
    <location>
        <begin position="126"/>
        <end position="258"/>
    </location>
</feature>
<evidence type="ECO:0000259" key="1">
    <source>
        <dbReference type="SMART" id="SM01001"/>
    </source>
</evidence>
<dbReference type="InterPro" id="IPR039476">
    <property type="entry name" value="P2CMN_synthase_LarB"/>
</dbReference>
<sequence>MSDDQLSQLLEQVRQGALSVEQAVEQYQEQVPQKTGALASASIDLDRSSRCGYPEVVYCEGKTSTSLVEIFTLLLEAKQRCLGTRISEAQAEVVLKQFPQAIYNQTARTIRIPEKDAAFDEELISGRIAVLTAGTSDRPVAEEAIETLIWMGYEPDFIVDVGVAGPHRLQEQLPRIQNVSAIVVAAGMEGALPSVVGGWVSCPVIAVPTSVGYGASLGGMAALLGMLNSCAANVTVVNINAGFKAGFIAGLIADQKQKTS</sequence>
<dbReference type="SMART" id="SM01001">
    <property type="entry name" value="AIRC"/>
    <property type="match status" value="1"/>
</dbReference>
<dbReference type="AlphaFoldDB" id="A0A3D3R349"/>
<proteinExistence type="predicted"/>
<gene>
    <name evidence="2" type="primary">larB</name>
    <name evidence="2" type="ORF">DIT97_09390</name>
</gene>
<comment type="caution">
    <text evidence="2">The sequence shown here is derived from an EMBL/GenBank/DDBJ whole genome shotgun (WGS) entry which is preliminary data.</text>
</comment>
<dbReference type="Gene3D" id="3.40.50.1970">
    <property type="match status" value="1"/>
</dbReference>
<accession>A0A3D3R349</accession>
<dbReference type="InterPro" id="IPR000031">
    <property type="entry name" value="PurE_dom"/>
</dbReference>
<dbReference type="EMBL" id="DQAY01000056">
    <property type="protein sequence ID" value="HCO23245.1"/>
    <property type="molecule type" value="Genomic_DNA"/>
</dbReference>
<evidence type="ECO:0000313" key="2">
    <source>
        <dbReference type="EMBL" id="HCO23245.1"/>
    </source>
</evidence>
<name>A0A3D3R349_9PLAN</name>
<protein>
    <submittedName>
        <fullName evidence="2">Nickel pincer cofactor biosynthesis protein LarB</fullName>
    </submittedName>
</protein>
<dbReference type="GO" id="GO:0016787">
    <property type="term" value="F:hydrolase activity"/>
    <property type="evidence" value="ECO:0007669"/>
    <property type="project" value="InterPro"/>
</dbReference>
<organism evidence="2 3">
    <name type="scientific">Gimesia maris</name>
    <dbReference type="NCBI Taxonomy" id="122"/>
    <lineage>
        <taxon>Bacteria</taxon>
        <taxon>Pseudomonadati</taxon>
        <taxon>Planctomycetota</taxon>
        <taxon>Planctomycetia</taxon>
        <taxon>Planctomycetales</taxon>
        <taxon>Planctomycetaceae</taxon>
        <taxon>Gimesia</taxon>
    </lineage>
</organism>
<reference evidence="2 3" key="1">
    <citation type="journal article" date="2018" name="Nat. Biotechnol.">
        <title>A standardized bacterial taxonomy based on genome phylogeny substantially revises the tree of life.</title>
        <authorList>
            <person name="Parks D.H."/>
            <person name="Chuvochina M."/>
            <person name="Waite D.W."/>
            <person name="Rinke C."/>
            <person name="Skarshewski A."/>
            <person name="Chaumeil P.A."/>
            <person name="Hugenholtz P."/>
        </authorList>
    </citation>
    <scope>NUCLEOTIDE SEQUENCE [LARGE SCALE GENOMIC DNA]</scope>
    <source>
        <strain evidence="2">UBA9375</strain>
    </source>
</reference>